<organism evidence="2">
    <name type="scientific">uncultured Caudovirales phage</name>
    <dbReference type="NCBI Taxonomy" id="2100421"/>
    <lineage>
        <taxon>Viruses</taxon>
        <taxon>Duplodnaviria</taxon>
        <taxon>Heunggongvirae</taxon>
        <taxon>Uroviricota</taxon>
        <taxon>Caudoviricetes</taxon>
        <taxon>Peduoviridae</taxon>
        <taxon>Maltschvirus</taxon>
        <taxon>Maltschvirus maltsch</taxon>
    </lineage>
</organism>
<evidence type="ECO:0000313" key="1">
    <source>
        <dbReference type="EMBL" id="CAB4126194.1"/>
    </source>
</evidence>
<name>A0A6J7WFY3_9CAUD</name>
<evidence type="ECO:0000313" key="2">
    <source>
        <dbReference type="EMBL" id="CAB5171024.1"/>
    </source>
</evidence>
<protein>
    <submittedName>
        <fullName evidence="2">Uncharacterized protein</fullName>
    </submittedName>
</protein>
<accession>A0A6J7WFY3</accession>
<reference evidence="2" key="1">
    <citation type="submission" date="2020-05" db="EMBL/GenBank/DDBJ databases">
        <authorList>
            <person name="Chiriac C."/>
            <person name="Salcher M."/>
            <person name="Ghai R."/>
            <person name="Kavagutti S V."/>
        </authorList>
    </citation>
    <scope>NUCLEOTIDE SEQUENCE</scope>
</reference>
<gene>
    <name evidence="2" type="ORF">UFOVP153_54</name>
    <name evidence="1" type="ORF">UFOVP69_4</name>
</gene>
<sequence length="111" mass="12564">MTNEEIELKAAELSTKHGAKVHPLVFLIENSNERVIGYIQEPPRFVKLRVMDKGMTNPVSAASEIVDAYLIKEESDPRIWSEAPENDPYYIGATLEAYNIVTLAVNQFKKK</sequence>
<proteinExistence type="predicted"/>
<dbReference type="EMBL" id="LR796194">
    <property type="protein sequence ID" value="CAB4126194.1"/>
    <property type="molecule type" value="Genomic_DNA"/>
</dbReference>
<dbReference type="EMBL" id="LR798204">
    <property type="protein sequence ID" value="CAB5171024.1"/>
    <property type="molecule type" value="Genomic_DNA"/>
</dbReference>